<evidence type="ECO:0000256" key="2">
    <source>
        <dbReference type="ARBA" id="ARBA00008312"/>
    </source>
</evidence>
<evidence type="ECO:0000256" key="5">
    <source>
        <dbReference type="ARBA" id="ARBA00022827"/>
    </source>
</evidence>
<keyword evidence="4" id="KW-0285">Flavoprotein</keyword>
<feature type="binding site" evidence="9">
    <location>
        <position position="76"/>
    </location>
    <ligand>
        <name>FAD</name>
        <dbReference type="ChEBI" id="CHEBI:57692"/>
    </ligand>
</feature>
<dbReference type="PRINTS" id="PR00419">
    <property type="entry name" value="ADXRDTASE"/>
</dbReference>
<reference evidence="13 14" key="1">
    <citation type="submission" date="2013-10" db="EMBL/GenBank/DDBJ databases">
        <title>Complete genome sequence of Corynebacterium lactis DSM 45799(T), isolated from raw cow milk.</title>
        <authorList>
            <person name="Ruckert C."/>
            <person name="Albersmeier A."/>
            <person name="Lipski A."/>
            <person name="Kalinowski J."/>
        </authorList>
    </citation>
    <scope>NUCLEOTIDE SEQUENCE [LARGE SCALE GENOMIC DNA]</scope>
    <source>
        <strain evidence="13 14">RW2-5</strain>
    </source>
</reference>
<dbReference type="EC" id="1.18.1.2" evidence="3"/>
<feature type="binding site" evidence="10">
    <location>
        <position position="402"/>
    </location>
    <ligand>
        <name>NADP(+)</name>
        <dbReference type="ChEBI" id="CHEBI:58349"/>
    </ligand>
</feature>
<feature type="binding site" evidence="9">
    <location>
        <position position="395"/>
    </location>
    <ligand>
        <name>FAD</name>
        <dbReference type="ChEBI" id="CHEBI:57692"/>
    </ligand>
</feature>
<feature type="binding site" evidence="10">
    <location>
        <begin position="226"/>
        <end position="227"/>
    </location>
    <ligand>
        <name>NADP(+)</name>
        <dbReference type="ChEBI" id="CHEBI:58349"/>
    </ligand>
</feature>
<dbReference type="KEGG" id="clw:CLAC_11105"/>
<keyword evidence="14" id="KW-1185">Reference proteome</keyword>
<gene>
    <name evidence="13" type="ORF">CLAC_11105</name>
</gene>
<feature type="binding site" evidence="10">
    <location>
        <position position="238"/>
    </location>
    <ligand>
        <name>NADP(+)</name>
        <dbReference type="ChEBI" id="CHEBI:58349"/>
    </ligand>
</feature>
<feature type="region of interest" description="Disordered" evidence="11">
    <location>
        <begin position="1"/>
        <end position="29"/>
    </location>
</feature>
<evidence type="ECO:0000256" key="11">
    <source>
        <dbReference type="SAM" id="MobiDB-lite"/>
    </source>
</evidence>
<feature type="binding site" evidence="9">
    <location>
        <position position="68"/>
    </location>
    <ligand>
        <name>FAD</name>
        <dbReference type="ChEBI" id="CHEBI:57692"/>
    </ligand>
</feature>
<feature type="domain" description="FAD/NAD(P)-binding" evidence="12">
    <location>
        <begin position="38"/>
        <end position="221"/>
    </location>
</feature>
<dbReference type="GO" id="GO:0004324">
    <property type="term" value="F:ferredoxin-NADP+ reductase activity"/>
    <property type="evidence" value="ECO:0007669"/>
    <property type="project" value="UniProtKB-EC"/>
</dbReference>
<dbReference type="Pfam" id="PF07992">
    <property type="entry name" value="Pyr_redox_2"/>
    <property type="match status" value="1"/>
</dbReference>
<evidence type="ECO:0000256" key="4">
    <source>
        <dbReference type="ARBA" id="ARBA00022630"/>
    </source>
</evidence>
<comment type="catalytic activity">
    <reaction evidence="8">
        <text>2 reduced [2Fe-2S]-[ferredoxin] + NADP(+) + H(+) = 2 oxidized [2Fe-2S]-[ferredoxin] + NADPH</text>
        <dbReference type="Rhea" id="RHEA:20125"/>
        <dbReference type="Rhea" id="RHEA-COMP:10000"/>
        <dbReference type="Rhea" id="RHEA-COMP:10001"/>
        <dbReference type="ChEBI" id="CHEBI:15378"/>
        <dbReference type="ChEBI" id="CHEBI:33737"/>
        <dbReference type="ChEBI" id="CHEBI:33738"/>
        <dbReference type="ChEBI" id="CHEBI:57783"/>
        <dbReference type="ChEBI" id="CHEBI:58349"/>
        <dbReference type="EC" id="1.18.1.2"/>
    </reaction>
</comment>
<dbReference type="InterPro" id="IPR036188">
    <property type="entry name" value="FAD/NAD-bd_sf"/>
</dbReference>
<dbReference type="AlphaFoldDB" id="A0A0K2H337"/>
<feature type="binding site" evidence="9">
    <location>
        <begin position="402"/>
        <end position="404"/>
    </location>
    <ligand>
        <name>FAD</name>
        <dbReference type="ChEBI" id="CHEBI:57692"/>
    </ligand>
</feature>
<keyword evidence="6 10" id="KW-0521">NADP</keyword>
<evidence type="ECO:0000256" key="8">
    <source>
        <dbReference type="ARBA" id="ARBA00047776"/>
    </source>
</evidence>
<keyword evidence="7" id="KW-0560">Oxidoreductase</keyword>
<feature type="binding site" evidence="9">
    <location>
        <position position="112"/>
    </location>
    <ligand>
        <name>FAD</name>
        <dbReference type="ChEBI" id="CHEBI:57692"/>
    </ligand>
</feature>
<dbReference type="InterPro" id="IPR021163">
    <property type="entry name" value="Ferredox_Rdtase_adrenod"/>
</dbReference>
<evidence type="ECO:0000256" key="7">
    <source>
        <dbReference type="ARBA" id="ARBA00023002"/>
    </source>
</evidence>
<evidence type="ECO:0000256" key="3">
    <source>
        <dbReference type="ARBA" id="ARBA00013223"/>
    </source>
</evidence>
<evidence type="ECO:0000313" key="13">
    <source>
        <dbReference type="EMBL" id="ALA68131.1"/>
    </source>
</evidence>
<dbReference type="InterPro" id="IPR055275">
    <property type="entry name" value="Ferredox_Rdtase"/>
</dbReference>
<sequence>MSAADDAVNPSTKPTKSAKIDSTNPLTGLTDAGQNQLRVAVVGSGPAGIYASDALMKSGRDVSIDLYERLPAPFGLIRYGVAPDHPRIKGIIKSLHRVLDKPQVRLLGNVDVGKQVSVEELRDYYDAIIFATGATGDRDLNIPGSDLPEHYGAGEFVGFYDSHPEFSREWNLNAESVAVVGVGNVGLDVARILAKTADELHVTEIADNVHQGLSKNAAKEVHVFGRRGPAQAKFTPLELKELDHSDTIEVVVNPEDIQYDPASEEARRSSKITDQVCTIIENYAIREPKGAPHKLFIHFFEAPVEIIGEEGPDGTRHVSAIRTERTELDGKGGVRGTGEFTDWPVGAVYRAVGYRSDAISGIPFDQATHTIPDAGGRVLDDVDGNHLSGLYTTGWIRRGPVGLIGNTKGDANETVGNLIEDWEAGRLDTPAKPTTTAVDEFLAAKGLHVTTWDGWYALDAAERAAGEAEGRERKKLVEWEDMVAASTVAPEEPDSEEVAEVVHEAVNEAVEKAAVKA</sequence>
<dbReference type="RefSeq" id="WP_053412936.1">
    <property type="nucleotide sequence ID" value="NZ_CP006841.1"/>
</dbReference>
<dbReference type="Gene3D" id="3.50.50.60">
    <property type="entry name" value="FAD/NAD(P)-binding domain"/>
    <property type="match status" value="1"/>
</dbReference>
<organism evidence="13 14">
    <name type="scientific">Corynebacterium lactis RW2-5</name>
    <dbReference type="NCBI Taxonomy" id="1408189"/>
    <lineage>
        <taxon>Bacteria</taxon>
        <taxon>Bacillati</taxon>
        <taxon>Actinomycetota</taxon>
        <taxon>Actinomycetes</taxon>
        <taxon>Mycobacteriales</taxon>
        <taxon>Corynebacteriaceae</taxon>
        <taxon>Corynebacterium</taxon>
    </lineage>
</organism>
<dbReference type="STRING" id="1408189.CLAC_11105"/>
<comment type="similarity">
    <text evidence="2">Belongs to the ferredoxin--NADP reductase type 1 family.</text>
</comment>
<dbReference type="Gene3D" id="3.40.50.720">
    <property type="entry name" value="NAD(P)-binding Rossmann-like Domain"/>
    <property type="match status" value="1"/>
</dbReference>
<dbReference type="SUPFAM" id="SSF51971">
    <property type="entry name" value="Nucleotide-binding domain"/>
    <property type="match status" value="1"/>
</dbReference>
<comment type="cofactor">
    <cofactor evidence="1 9">
        <name>FAD</name>
        <dbReference type="ChEBI" id="CHEBI:57692"/>
    </cofactor>
</comment>
<evidence type="ECO:0000313" key="14">
    <source>
        <dbReference type="Proteomes" id="UP000058446"/>
    </source>
</evidence>
<feature type="compositionally biased region" description="Polar residues" evidence="11">
    <location>
        <begin position="9"/>
        <end position="29"/>
    </location>
</feature>
<feature type="binding site" evidence="9">
    <location>
        <position position="47"/>
    </location>
    <ligand>
        <name>FAD</name>
        <dbReference type="ChEBI" id="CHEBI:57692"/>
    </ligand>
</feature>
<dbReference type="PANTHER" id="PTHR48467:SF1">
    <property type="entry name" value="GLUTAMATE SYNTHASE 1 [NADH], CHLOROPLASTIC-LIKE"/>
    <property type="match status" value="1"/>
</dbReference>
<dbReference type="InterPro" id="IPR023753">
    <property type="entry name" value="FAD/NAD-binding_dom"/>
</dbReference>
<dbReference type="PIRSF" id="PIRSF000362">
    <property type="entry name" value="FNR"/>
    <property type="match status" value="1"/>
</dbReference>
<proteinExistence type="inferred from homology"/>
<evidence type="ECO:0000256" key="10">
    <source>
        <dbReference type="PIRSR" id="PIRSR000362-2"/>
    </source>
</evidence>
<evidence type="ECO:0000256" key="1">
    <source>
        <dbReference type="ARBA" id="ARBA00001974"/>
    </source>
</evidence>
<dbReference type="Proteomes" id="UP000058446">
    <property type="component" value="Chromosome"/>
</dbReference>
<name>A0A0K2H337_9CORY</name>
<evidence type="ECO:0000256" key="9">
    <source>
        <dbReference type="PIRSR" id="PIRSR000362-1"/>
    </source>
</evidence>
<dbReference type="PATRIC" id="fig|1408189.4.peg.2238"/>
<protein>
    <recommendedName>
        <fullName evidence="3">ferredoxin--NADP(+) reductase</fullName>
        <ecNumber evidence="3">1.18.1.2</ecNumber>
    </recommendedName>
</protein>
<evidence type="ECO:0000256" key="6">
    <source>
        <dbReference type="ARBA" id="ARBA00022857"/>
    </source>
</evidence>
<dbReference type="OrthoDB" id="289202at2"/>
<keyword evidence="5 9" id="KW-0274">FAD</keyword>
<evidence type="ECO:0000259" key="12">
    <source>
        <dbReference type="Pfam" id="PF07992"/>
    </source>
</evidence>
<dbReference type="EMBL" id="CP006841">
    <property type="protein sequence ID" value="ALA68131.1"/>
    <property type="molecule type" value="Genomic_DNA"/>
</dbReference>
<dbReference type="PANTHER" id="PTHR48467">
    <property type="entry name" value="GLUTAMATE SYNTHASE 1 [NADH], CHLOROPLASTIC-LIKE"/>
    <property type="match status" value="1"/>
</dbReference>
<accession>A0A0K2H337</accession>